<evidence type="ECO:0000313" key="3">
    <source>
        <dbReference type="Proteomes" id="UP000030762"/>
    </source>
</evidence>
<evidence type="ECO:0008006" key="4">
    <source>
        <dbReference type="Google" id="ProtNLM"/>
    </source>
</evidence>
<evidence type="ECO:0000256" key="1">
    <source>
        <dbReference type="SAM" id="SignalP"/>
    </source>
</evidence>
<dbReference type="OrthoDB" id="63557at2759"/>
<protein>
    <recommendedName>
        <fullName evidence="4">NodB homology domain-containing protein</fullName>
    </recommendedName>
</protein>
<dbReference type="VEuPathDB" id="FungiDB:SDRG_04928"/>
<dbReference type="InParanoid" id="T0QV64"/>
<dbReference type="OMA" id="VEWAWKE"/>
<accession>T0QV64</accession>
<proteinExistence type="predicted"/>
<dbReference type="Gene3D" id="3.20.20.370">
    <property type="entry name" value="Glycoside hydrolase/deacetylase"/>
    <property type="match status" value="1"/>
</dbReference>
<dbReference type="EMBL" id="JH767143">
    <property type="protein sequence ID" value="EQC37910.1"/>
    <property type="molecule type" value="Genomic_DNA"/>
</dbReference>
<name>T0QV64_SAPDV</name>
<dbReference type="GO" id="GO:0005975">
    <property type="term" value="P:carbohydrate metabolic process"/>
    <property type="evidence" value="ECO:0007669"/>
    <property type="project" value="InterPro"/>
</dbReference>
<dbReference type="InterPro" id="IPR011330">
    <property type="entry name" value="Glyco_hydro/deAcase_b/a-brl"/>
</dbReference>
<gene>
    <name evidence="2" type="ORF">SDRG_04928</name>
</gene>
<dbReference type="AlphaFoldDB" id="T0QV64"/>
<keyword evidence="1" id="KW-0732">Signal</keyword>
<feature type="chain" id="PRO_5004570603" description="NodB homology domain-containing protein" evidence="1">
    <location>
        <begin position="19"/>
        <end position="387"/>
    </location>
</feature>
<reference evidence="2 3" key="1">
    <citation type="submission" date="2012-04" db="EMBL/GenBank/DDBJ databases">
        <title>The Genome Sequence of Saprolegnia declina VS20.</title>
        <authorList>
            <consortium name="The Broad Institute Genome Sequencing Platform"/>
            <person name="Russ C."/>
            <person name="Nusbaum C."/>
            <person name="Tyler B."/>
            <person name="van West P."/>
            <person name="Dieguez-Uribeondo J."/>
            <person name="de Bruijn I."/>
            <person name="Tripathy S."/>
            <person name="Jiang R."/>
            <person name="Young S.K."/>
            <person name="Zeng Q."/>
            <person name="Gargeya S."/>
            <person name="Fitzgerald M."/>
            <person name="Haas B."/>
            <person name="Abouelleil A."/>
            <person name="Alvarado L."/>
            <person name="Arachchi H.M."/>
            <person name="Berlin A."/>
            <person name="Chapman S.B."/>
            <person name="Goldberg J."/>
            <person name="Griggs A."/>
            <person name="Gujja S."/>
            <person name="Hansen M."/>
            <person name="Howarth C."/>
            <person name="Imamovic A."/>
            <person name="Larimer J."/>
            <person name="McCowen C."/>
            <person name="Montmayeur A."/>
            <person name="Murphy C."/>
            <person name="Neiman D."/>
            <person name="Pearson M."/>
            <person name="Priest M."/>
            <person name="Roberts A."/>
            <person name="Saif S."/>
            <person name="Shea T."/>
            <person name="Sisk P."/>
            <person name="Sykes S."/>
            <person name="Wortman J."/>
            <person name="Nusbaum C."/>
            <person name="Birren B."/>
        </authorList>
    </citation>
    <scope>NUCLEOTIDE SEQUENCE [LARGE SCALE GENOMIC DNA]</scope>
    <source>
        <strain evidence="2 3">VS20</strain>
    </source>
</reference>
<dbReference type="RefSeq" id="XP_008608843.1">
    <property type="nucleotide sequence ID" value="XM_008610621.1"/>
</dbReference>
<evidence type="ECO:0000313" key="2">
    <source>
        <dbReference type="EMBL" id="EQC37910.1"/>
    </source>
</evidence>
<dbReference type="SUPFAM" id="SSF88713">
    <property type="entry name" value="Glycoside hydrolase/deacetylase"/>
    <property type="match status" value="1"/>
</dbReference>
<dbReference type="Proteomes" id="UP000030762">
    <property type="component" value="Unassembled WGS sequence"/>
</dbReference>
<dbReference type="GeneID" id="19945655"/>
<sequence length="387" mass="42475">MFGSLVLWNAAIAIWTLTSPSSSPVNTLEATPAPSAPPAVVVAPTSAPTNATNKTIVPVLKKLVGLAKLPPSPPAKPLPSTISCPAGRKVKAGDTVYMTLDDGPSIGSRKYLLQALSHISEKITFYESAYNICPQTSGLVLDCDDAAKLPAIELWAWTIKQGHMLAAHSDSHLYDRSTGYCAYIKMSEMTNVPPQYASCGRDATADIVRGALRFQETMALADDALWESTDEKAAYAKQVANMWTYARLPCSNVWRMAGDYKFDIGWGHETSAAEKAARIGVADAIATGTNKCKPEAFMGKPWFTTGWDVEWAWKELKDTHAEMCRMVQVIEHEFSRTGRDPRRGQAVVVLGHDYHYNTPENAAMFRDLLVELKLRGYAMDTIDRLKV</sequence>
<keyword evidence="3" id="KW-1185">Reference proteome</keyword>
<feature type="signal peptide" evidence="1">
    <location>
        <begin position="1"/>
        <end position="18"/>
    </location>
</feature>
<organism evidence="2 3">
    <name type="scientific">Saprolegnia diclina (strain VS20)</name>
    <dbReference type="NCBI Taxonomy" id="1156394"/>
    <lineage>
        <taxon>Eukaryota</taxon>
        <taxon>Sar</taxon>
        <taxon>Stramenopiles</taxon>
        <taxon>Oomycota</taxon>
        <taxon>Saprolegniomycetes</taxon>
        <taxon>Saprolegniales</taxon>
        <taxon>Saprolegniaceae</taxon>
        <taxon>Saprolegnia</taxon>
    </lineage>
</organism>